<evidence type="ECO:0000256" key="5">
    <source>
        <dbReference type="ARBA" id="ARBA00023136"/>
    </source>
</evidence>
<keyword evidence="5 7" id="KW-0472">Membrane</keyword>
<dbReference type="PANTHER" id="PTHR28234:SF1">
    <property type="entry name" value="NUCLEAR CONTROL OF ATPASE PROTEIN 2"/>
    <property type="match status" value="1"/>
</dbReference>
<evidence type="ECO:0000256" key="6">
    <source>
        <dbReference type="SAM" id="MobiDB-lite"/>
    </source>
</evidence>
<comment type="subcellular location">
    <subcellularLocation>
        <location evidence="1">Mitochondrion membrane</location>
        <topology evidence="1">Multi-pass membrane protein</topology>
    </subcellularLocation>
</comment>
<sequence length="689" mass="77579">MSFVADLVRRIDLQLDRLPLSTPLPLSPSPISSPQKSKDGSSKQISITSETLQISELQRLVKLLSTTSSSRPLLKASRVKRILEQARFSTPILDGALTNYAVELEWLLISKATVQTYGLILNTLLIQNLPLSNDIWYWDEVLGSYSYTALYSVQTSPLRLWHWSIGIYQDARQRLKTQISKTRHPSLGASSTETDQSSRPLAGRWRQFYGLVKGSVQDRSIADVRHRVMSPFALSRAEARQKRACLKKLREMSATGLGILLNESLGFDVDDEGNIITKGHQTSTSTIIHQEEWKNIMEKSIALMETVLQKVTSPDIGITDFEDTVFASVESDSESVGLASDNITPVPRTTLLSMRLQKILQVHMPDHVSSTQLLATEYGRPPRLVRYWLPGTVLLLSSSTILRILVSRKKEITTWIRELGRTTLDFWVNWVVDPVKKVISTIHHDKDSDLALMSRRSLEGDRESLERMVLDYSIDHPHSVTEDGSTRPTGQLSEAEISDIKKKVREGDLTAVLMAYERDLRSPFIGTIKGDLVRTLLIQIQKTKVDVEVAIGGIDTLLKSQELVFGFVGLTPGLLVCLGVFRWVSRLLGIHKGLAKGKQQGVMLRVLRNIDRTLTASSSSNNGMLSYKEHGLLLCEVDLLLKLAKRIMPSEINREFVEEVGDLIDIRTGVERQLRVVERIRWAFARWLN</sequence>
<feature type="transmembrane region" description="Helical" evidence="7">
    <location>
        <begin position="563"/>
        <end position="584"/>
    </location>
</feature>
<dbReference type="Pfam" id="PF08637">
    <property type="entry name" value="NCA2"/>
    <property type="match status" value="1"/>
</dbReference>
<gene>
    <name evidence="8" type="ORF">FGG08_004022</name>
</gene>
<evidence type="ECO:0008006" key="10">
    <source>
        <dbReference type="Google" id="ProtNLM"/>
    </source>
</evidence>
<evidence type="ECO:0000256" key="3">
    <source>
        <dbReference type="ARBA" id="ARBA00022989"/>
    </source>
</evidence>
<dbReference type="EMBL" id="JAGHQL010000077">
    <property type="protein sequence ID" value="KAH0541483.1"/>
    <property type="molecule type" value="Genomic_DNA"/>
</dbReference>
<dbReference type="Proteomes" id="UP000698800">
    <property type="component" value="Unassembled WGS sequence"/>
</dbReference>
<protein>
    <recommendedName>
        <fullName evidence="10">ATP synthase regulation protein NCA2</fullName>
    </recommendedName>
</protein>
<accession>A0A9P8I192</accession>
<evidence type="ECO:0000313" key="9">
    <source>
        <dbReference type="Proteomes" id="UP000698800"/>
    </source>
</evidence>
<evidence type="ECO:0000313" key="8">
    <source>
        <dbReference type="EMBL" id="KAH0541483.1"/>
    </source>
</evidence>
<organism evidence="8 9">
    <name type="scientific">Glutinoglossum americanum</name>
    <dbReference type="NCBI Taxonomy" id="1670608"/>
    <lineage>
        <taxon>Eukaryota</taxon>
        <taxon>Fungi</taxon>
        <taxon>Dikarya</taxon>
        <taxon>Ascomycota</taxon>
        <taxon>Pezizomycotina</taxon>
        <taxon>Geoglossomycetes</taxon>
        <taxon>Geoglossales</taxon>
        <taxon>Geoglossaceae</taxon>
        <taxon>Glutinoglossum</taxon>
    </lineage>
</organism>
<proteinExistence type="predicted"/>
<keyword evidence="3 7" id="KW-1133">Transmembrane helix</keyword>
<evidence type="ECO:0000256" key="4">
    <source>
        <dbReference type="ARBA" id="ARBA00023128"/>
    </source>
</evidence>
<reference evidence="8" key="1">
    <citation type="submission" date="2021-03" db="EMBL/GenBank/DDBJ databases">
        <title>Comparative genomics and phylogenomic investigation of the class Geoglossomycetes provide insights into ecological specialization and systematics.</title>
        <authorList>
            <person name="Melie T."/>
            <person name="Pirro S."/>
            <person name="Miller A.N."/>
            <person name="Quandt A."/>
        </authorList>
    </citation>
    <scope>NUCLEOTIDE SEQUENCE</scope>
    <source>
        <strain evidence="8">GBOQ0MN5Z8</strain>
    </source>
</reference>
<keyword evidence="4" id="KW-0496">Mitochondrion</keyword>
<feature type="transmembrane region" description="Helical" evidence="7">
    <location>
        <begin position="387"/>
        <end position="406"/>
    </location>
</feature>
<evidence type="ECO:0000256" key="2">
    <source>
        <dbReference type="ARBA" id="ARBA00022692"/>
    </source>
</evidence>
<keyword evidence="9" id="KW-1185">Reference proteome</keyword>
<dbReference type="InterPro" id="IPR013946">
    <property type="entry name" value="NCA2-like"/>
</dbReference>
<name>A0A9P8I192_9PEZI</name>
<dbReference type="GO" id="GO:0005741">
    <property type="term" value="C:mitochondrial outer membrane"/>
    <property type="evidence" value="ECO:0007669"/>
    <property type="project" value="TreeGrafter"/>
</dbReference>
<keyword evidence="2 7" id="KW-0812">Transmembrane</keyword>
<evidence type="ECO:0000256" key="7">
    <source>
        <dbReference type="SAM" id="Phobius"/>
    </source>
</evidence>
<evidence type="ECO:0000256" key="1">
    <source>
        <dbReference type="ARBA" id="ARBA00004225"/>
    </source>
</evidence>
<comment type="caution">
    <text evidence="8">The sequence shown here is derived from an EMBL/GenBank/DDBJ whole genome shotgun (WGS) entry which is preliminary data.</text>
</comment>
<feature type="compositionally biased region" description="Polar residues" evidence="6">
    <location>
        <begin position="188"/>
        <end position="199"/>
    </location>
</feature>
<feature type="region of interest" description="Disordered" evidence="6">
    <location>
        <begin position="180"/>
        <end position="199"/>
    </location>
</feature>
<dbReference type="PANTHER" id="PTHR28234">
    <property type="entry name" value="NUCLEAR CONTROL OF ATPASE PROTEIN 2"/>
    <property type="match status" value="1"/>
</dbReference>
<dbReference type="OrthoDB" id="413313at2759"/>
<dbReference type="AlphaFoldDB" id="A0A9P8I192"/>